<dbReference type="InterPro" id="IPR036390">
    <property type="entry name" value="WH_DNA-bd_sf"/>
</dbReference>
<dbReference type="GO" id="GO:0003700">
    <property type="term" value="F:DNA-binding transcription factor activity"/>
    <property type="evidence" value="ECO:0007669"/>
    <property type="project" value="TreeGrafter"/>
</dbReference>
<accession>A0A0U0ZF49</accession>
<dbReference type="InterPro" id="IPR036388">
    <property type="entry name" value="WH-like_DNA-bd_sf"/>
</dbReference>
<keyword evidence="1" id="KW-0238">DNA-binding</keyword>
<dbReference type="AlphaFoldDB" id="A0A0U0ZF49"/>
<proteinExistence type="predicted"/>
<dbReference type="GO" id="GO:0003677">
    <property type="term" value="F:DNA binding"/>
    <property type="evidence" value="ECO:0007669"/>
    <property type="project" value="UniProtKB-KW"/>
</dbReference>
<protein>
    <submittedName>
        <fullName evidence="3">HTH-type transcriptional repressor NsrR</fullName>
    </submittedName>
</protein>
<comment type="cofactor">
    <cofactor evidence="2">
        <name>[2Fe-2S] cluster</name>
        <dbReference type="ChEBI" id="CHEBI:190135"/>
    </cofactor>
</comment>
<dbReference type="NCBIfam" id="TIGR00738">
    <property type="entry name" value="rrf2_super"/>
    <property type="match status" value="1"/>
</dbReference>
<dbReference type="GO" id="GO:0005829">
    <property type="term" value="C:cytosol"/>
    <property type="evidence" value="ECO:0007669"/>
    <property type="project" value="TreeGrafter"/>
</dbReference>
<name>A0A0U0ZF49_9MYCO</name>
<organism evidence="3 4">
    <name type="scientific">Mycobacteroides abscessus</name>
    <dbReference type="NCBI Taxonomy" id="36809"/>
    <lineage>
        <taxon>Bacteria</taxon>
        <taxon>Bacillati</taxon>
        <taxon>Actinomycetota</taxon>
        <taxon>Actinomycetes</taxon>
        <taxon>Mycobacteriales</taxon>
        <taxon>Mycobacteriaceae</taxon>
        <taxon>Mycobacteroides</taxon>
    </lineage>
</organism>
<dbReference type="RefSeq" id="WP_005057087.1">
    <property type="nucleotide sequence ID" value="NZ_AP022621.1"/>
</dbReference>
<evidence type="ECO:0000313" key="4">
    <source>
        <dbReference type="Proteomes" id="UP000045782"/>
    </source>
</evidence>
<dbReference type="Proteomes" id="UP000045782">
    <property type="component" value="Unassembled WGS sequence"/>
</dbReference>
<dbReference type="PANTHER" id="PTHR33221:SF4">
    <property type="entry name" value="HTH-TYPE TRANSCRIPTIONAL REPRESSOR NSRR"/>
    <property type="match status" value="1"/>
</dbReference>
<dbReference type="PANTHER" id="PTHR33221">
    <property type="entry name" value="WINGED HELIX-TURN-HELIX TRANSCRIPTIONAL REGULATOR, RRF2 FAMILY"/>
    <property type="match status" value="1"/>
</dbReference>
<evidence type="ECO:0000313" key="3">
    <source>
        <dbReference type="EMBL" id="CPV31298.1"/>
    </source>
</evidence>
<reference evidence="3 4" key="1">
    <citation type="submission" date="2015-03" db="EMBL/GenBank/DDBJ databases">
        <authorList>
            <person name="Murphy D."/>
        </authorList>
    </citation>
    <scope>NUCLEOTIDE SEQUENCE [LARGE SCALE GENOMIC DNA]</scope>
    <source>
        <strain evidence="3 4">PAP088</strain>
    </source>
</reference>
<sequence length="137" mass="15311">MQLTRFTDLGLRIVMRLAVEGPNAQLHTDDLAAQLCVSYTHATKVVARLSEMGAIESTRGRHGGVRITQDGLGRRVGSLARKLERSGEVIDCEGEPPCPLRRNCRLREALRSAQDAFFTHLDQWTVAEIARPTMERK</sequence>
<dbReference type="EMBL" id="CSWP01000001">
    <property type="protein sequence ID" value="CPV31298.1"/>
    <property type="molecule type" value="Genomic_DNA"/>
</dbReference>
<dbReference type="InterPro" id="IPR000944">
    <property type="entry name" value="Tscrpt_reg_Rrf2"/>
</dbReference>
<dbReference type="Pfam" id="PF02082">
    <property type="entry name" value="Rrf2"/>
    <property type="match status" value="1"/>
</dbReference>
<dbReference type="Gene3D" id="1.10.10.10">
    <property type="entry name" value="Winged helix-like DNA-binding domain superfamily/Winged helix DNA-binding domain"/>
    <property type="match status" value="1"/>
</dbReference>
<dbReference type="SUPFAM" id="SSF46785">
    <property type="entry name" value="Winged helix' DNA-binding domain"/>
    <property type="match status" value="1"/>
</dbReference>
<gene>
    <name evidence="3" type="primary">nsrR</name>
    <name evidence="3" type="ORF">ERS075579_00218</name>
</gene>
<evidence type="ECO:0000256" key="1">
    <source>
        <dbReference type="ARBA" id="ARBA00023125"/>
    </source>
</evidence>
<evidence type="ECO:0000256" key="2">
    <source>
        <dbReference type="ARBA" id="ARBA00034078"/>
    </source>
</evidence>
<dbReference type="PROSITE" id="PS51197">
    <property type="entry name" value="HTH_RRF2_2"/>
    <property type="match status" value="1"/>
</dbReference>